<comment type="similarity">
    <text evidence="3 9 12 13">Belongs to the peptidase C12 family.</text>
</comment>
<evidence type="ECO:0000256" key="9">
    <source>
        <dbReference type="PIRNR" id="PIRNR038120"/>
    </source>
</evidence>
<evidence type="ECO:0000256" key="10">
    <source>
        <dbReference type="PIRSR" id="PIRSR038120-1"/>
    </source>
</evidence>
<keyword evidence="7 9" id="KW-0788">Thiol protease</keyword>
<dbReference type="Gene3D" id="1.20.58.860">
    <property type="match status" value="1"/>
</dbReference>
<evidence type="ECO:0000256" key="2">
    <source>
        <dbReference type="ARBA" id="ARBA00004123"/>
    </source>
</evidence>
<organism evidence="16 17">
    <name type="scientific">Porphyridium purpureum</name>
    <name type="common">Red alga</name>
    <name type="synonym">Porphyridium cruentum</name>
    <dbReference type="NCBI Taxonomy" id="35688"/>
    <lineage>
        <taxon>Eukaryota</taxon>
        <taxon>Rhodophyta</taxon>
        <taxon>Bangiophyceae</taxon>
        <taxon>Porphyridiales</taxon>
        <taxon>Porphyridiaceae</taxon>
        <taxon>Porphyridium</taxon>
    </lineage>
</organism>
<dbReference type="Proteomes" id="UP000324585">
    <property type="component" value="Unassembled WGS sequence"/>
</dbReference>
<evidence type="ECO:0000256" key="13">
    <source>
        <dbReference type="RuleBase" id="RU361215"/>
    </source>
</evidence>
<dbReference type="PROSITE" id="PS52048">
    <property type="entry name" value="UCH_DOMAIN"/>
    <property type="match status" value="1"/>
</dbReference>
<name>A0A5J4YYE7_PORPP</name>
<dbReference type="InterPro" id="IPR017390">
    <property type="entry name" value="Ubiquitinyl_hydrolase_UCH37"/>
</dbReference>
<dbReference type="GO" id="GO:0005737">
    <property type="term" value="C:cytoplasm"/>
    <property type="evidence" value="ECO:0007669"/>
    <property type="project" value="TreeGrafter"/>
</dbReference>
<dbReference type="Pfam" id="PF01088">
    <property type="entry name" value="Peptidase_C12"/>
    <property type="match status" value="1"/>
</dbReference>
<gene>
    <name evidence="16" type="ORF">FVE85_2303</name>
</gene>
<dbReference type="InterPro" id="IPR001578">
    <property type="entry name" value="Peptidase_C12_UCH"/>
</dbReference>
<evidence type="ECO:0000256" key="3">
    <source>
        <dbReference type="ARBA" id="ARBA00009326"/>
    </source>
</evidence>
<feature type="site" description="Important for enzyme activity" evidence="11 12">
    <location>
        <position position="197"/>
    </location>
</feature>
<dbReference type="FunFam" id="3.40.532.10:FF:000003">
    <property type="entry name" value="Ubiquitin carboxyl-terminal hydrolase"/>
    <property type="match status" value="1"/>
</dbReference>
<evidence type="ECO:0000256" key="12">
    <source>
        <dbReference type="PROSITE-ProRule" id="PRU01393"/>
    </source>
</evidence>
<dbReference type="GO" id="GO:0006511">
    <property type="term" value="P:ubiquitin-dependent protein catabolic process"/>
    <property type="evidence" value="ECO:0007669"/>
    <property type="project" value="UniProtKB-UniRule"/>
</dbReference>
<evidence type="ECO:0000313" key="16">
    <source>
        <dbReference type="EMBL" id="KAA8496148.1"/>
    </source>
</evidence>
<evidence type="ECO:0000256" key="8">
    <source>
        <dbReference type="ARBA" id="ARBA00023242"/>
    </source>
</evidence>
<feature type="coiled-coil region" evidence="14">
    <location>
        <begin position="257"/>
        <end position="302"/>
    </location>
</feature>
<protein>
    <recommendedName>
        <fullName evidence="9 13">Ubiquitin carboxyl-terminal hydrolase</fullName>
        <ecNumber evidence="9 13">3.4.19.12</ecNumber>
    </recommendedName>
</protein>
<dbReference type="OrthoDB" id="1924260at2759"/>
<dbReference type="GO" id="GO:0005634">
    <property type="term" value="C:nucleus"/>
    <property type="evidence" value="ECO:0007669"/>
    <property type="project" value="UniProtKB-SubCell"/>
</dbReference>
<dbReference type="GO" id="GO:0004843">
    <property type="term" value="F:cysteine-type deubiquitinase activity"/>
    <property type="evidence" value="ECO:0007669"/>
    <property type="project" value="UniProtKB-UniRule"/>
</dbReference>
<dbReference type="Gene3D" id="3.40.532.10">
    <property type="entry name" value="Peptidase C12, ubiquitin carboxyl-terminal hydrolase"/>
    <property type="match status" value="1"/>
</dbReference>
<keyword evidence="8" id="KW-0539">Nucleus</keyword>
<keyword evidence="6 9" id="KW-0378">Hydrolase</keyword>
<dbReference type="PIRSF" id="PIRSF038120">
    <property type="entry name" value="Ubiquitinyl_hydrolase_UCH37"/>
    <property type="match status" value="1"/>
</dbReference>
<dbReference type="PRINTS" id="PR00707">
    <property type="entry name" value="UBCTHYDRLASE"/>
</dbReference>
<reference evidence="17" key="1">
    <citation type="journal article" date="2019" name="Nat. Commun.">
        <title>Expansion of phycobilisome linker gene families in mesophilic red algae.</title>
        <authorList>
            <person name="Lee J."/>
            <person name="Kim D."/>
            <person name="Bhattacharya D."/>
            <person name="Yoon H.S."/>
        </authorList>
    </citation>
    <scope>NUCLEOTIDE SEQUENCE [LARGE SCALE GENOMIC DNA]</scope>
    <source>
        <strain evidence="17">CCMP 1328</strain>
    </source>
</reference>
<feature type="active site" description="Nucleophile" evidence="10 12">
    <location>
        <position position="101"/>
    </location>
</feature>
<feature type="site" description="Transition state stabilizer" evidence="12">
    <location>
        <position position="95"/>
    </location>
</feature>
<sequence>MSLEGWCTIESDPGVFTEMIQNMGVSGVEVDELYGLDDDDFGALGDAVFGLIFLFKWVPRMVPVAADRDGKQEQQQQPRQLISFDMVPDLFFANQVINNACATQALLSILLNLDTAHGTDVSIGEELTRLKQFTAGFDPQLKGLAISNSEKIRAVHNEFGPNQQLDAEKQEKSADAEEDIYHFVSYVPHRGAVYELDGLQEGPILLGSYVTDHESPASTSSQQKWWRVAVPAIQRRIYDYSANEIRFNLMAVVADREKKLLEERDALNRQVAQADSTSDEDRQAATARLVEIEHQLARERARHANYATENARRKHNYVPFMLEMLKLLASKGALHEMFERERMTRFGDEPE</sequence>
<comment type="catalytic activity">
    <reaction evidence="1 9 12 13">
        <text>Thiol-dependent hydrolysis of ester, thioester, amide, peptide and isopeptide bonds formed by the C-terminal Gly of ubiquitin (a 76-residue protein attached to proteins as an intracellular targeting signal).</text>
        <dbReference type="EC" id="3.4.19.12"/>
    </reaction>
</comment>
<evidence type="ECO:0000256" key="14">
    <source>
        <dbReference type="SAM" id="Coils"/>
    </source>
</evidence>
<dbReference type="InterPro" id="IPR036959">
    <property type="entry name" value="Peptidase_C12_UCH_sf"/>
</dbReference>
<dbReference type="Pfam" id="PF18031">
    <property type="entry name" value="UCH_C"/>
    <property type="match status" value="1"/>
</dbReference>
<evidence type="ECO:0000256" key="11">
    <source>
        <dbReference type="PIRSR" id="PIRSR038120-2"/>
    </source>
</evidence>
<dbReference type="GO" id="GO:0016579">
    <property type="term" value="P:protein deubiquitination"/>
    <property type="evidence" value="ECO:0007669"/>
    <property type="project" value="InterPro"/>
</dbReference>
<dbReference type="InterPro" id="IPR041507">
    <property type="entry name" value="UCH_C"/>
</dbReference>
<dbReference type="SUPFAM" id="SSF54001">
    <property type="entry name" value="Cysteine proteinases"/>
    <property type="match status" value="1"/>
</dbReference>
<feature type="domain" description="UCH catalytic" evidence="15">
    <location>
        <begin position="5"/>
        <end position="254"/>
    </location>
</feature>
<evidence type="ECO:0000256" key="1">
    <source>
        <dbReference type="ARBA" id="ARBA00000707"/>
    </source>
</evidence>
<keyword evidence="4 9" id="KW-0645">Protease</keyword>
<dbReference type="AlphaFoldDB" id="A0A5J4YYE7"/>
<comment type="caution">
    <text evidence="16">The sequence shown here is derived from an EMBL/GenBank/DDBJ whole genome shotgun (WGS) entry which is preliminary data.</text>
</comment>
<dbReference type="InterPro" id="IPR038765">
    <property type="entry name" value="Papain-like_cys_pep_sf"/>
</dbReference>
<keyword evidence="14" id="KW-0175">Coiled coil</keyword>
<evidence type="ECO:0000313" key="17">
    <source>
        <dbReference type="Proteomes" id="UP000324585"/>
    </source>
</evidence>
<dbReference type="OMA" id="YIQYEIQ"/>
<evidence type="ECO:0000256" key="6">
    <source>
        <dbReference type="ARBA" id="ARBA00022801"/>
    </source>
</evidence>
<keyword evidence="17" id="KW-1185">Reference proteome</keyword>
<comment type="subcellular location">
    <subcellularLocation>
        <location evidence="2">Nucleus</location>
    </subcellularLocation>
</comment>
<dbReference type="CDD" id="cd09617">
    <property type="entry name" value="Peptidase_C12_UCH37_BAP1"/>
    <property type="match status" value="1"/>
</dbReference>
<evidence type="ECO:0000259" key="15">
    <source>
        <dbReference type="PROSITE" id="PS52048"/>
    </source>
</evidence>
<evidence type="ECO:0000256" key="4">
    <source>
        <dbReference type="ARBA" id="ARBA00022670"/>
    </source>
</evidence>
<accession>A0A5J4YYE7</accession>
<dbReference type="EC" id="3.4.19.12" evidence="9 13"/>
<evidence type="ECO:0000256" key="7">
    <source>
        <dbReference type="ARBA" id="ARBA00022807"/>
    </source>
</evidence>
<dbReference type="PANTHER" id="PTHR10589">
    <property type="entry name" value="UBIQUITIN CARBOXYL-TERMINAL HYDROLASE"/>
    <property type="match status" value="1"/>
</dbReference>
<feature type="active site" description="Proton donor" evidence="10 12">
    <location>
        <position position="182"/>
    </location>
</feature>
<evidence type="ECO:0000256" key="5">
    <source>
        <dbReference type="ARBA" id="ARBA00022786"/>
    </source>
</evidence>
<dbReference type="PANTHER" id="PTHR10589:SF16">
    <property type="entry name" value="UBIQUITIN CARBOXYL-TERMINAL HYDROLASE ISOZYME L5"/>
    <property type="match status" value="1"/>
</dbReference>
<dbReference type="EMBL" id="VRMN01000003">
    <property type="protein sequence ID" value="KAA8496148.1"/>
    <property type="molecule type" value="Genomic_DNA"/>
</dbReference>
<proteinExistence type="inferred from homology"/>
<keyword evidence="5 9" id="KW-0833">Ubl conjugation pathway</keyword>